<gene>
    <name evidence="2" type="ORF">ACEZDE_21020</name>
</gene>
<name>A0ABV6VZC3_9ACTN</name>
<reference evidence="2 3" key="1">
    <citation type="submission" date="2024-09" db="EMBL/GenBank/DDBJ databases">
        <authorList>
            <person name="Lee S.D."/>
        </authorList>
    </citation>
    <scope>NUCLEOTIDE SEQUENCE [LARGE SCALE GENOMIC DNA]</scope>
    <source>
        <strain evidence="2 3">N8-3</strain>
    </source>
</reference>
<dbReference type="InterPro" id="IPR039422">
    <property type="entry name" value="MarR/SlyA-like"/>
</dbReference>
<evidence type="ECO:0000259" key="1">
    <source>
        <dbReference type="SMART" id="SM00347"/>
    </source>
</evidence>
<dbReference type="RefSeq" id="WP_380538047.1">
    <property type="nucleotide sequence ID" value="NZ_JBHFAB010000015.1"/>
</dbReference>
<dbReference type="InterPro" id="IPR036390">
    <property type="entry name" value="WH_DNA-bd_sf"/>
</dbReference>
<feature type="domain" description="HTH marR-type" evidence="1">
    <location>
        <begin position="34"/>
        <end position="134"/>
    </location>
</feature>
<accession>A0ABV6VZC3</accession>
<proteinExistence type="predicted"/>
<dbReference type="InterPro" id="IPR036388">
    <property type="entry name" value="WH-like_DNA-bd_sf"/>
</dbReference>
<organism evidence="2 3">
    <name type="scientific">Streptacidiphilus cavernicola</name>
    <dbReference type="NCBI Taxonomy" id="3342716"/>
    <lineage>
        <taxon>Bacteria</taxon>
        <taxon>Bacillati</taxon>
        <taxon>Actinomycetota</taxon>
        <taxon>Actinomycetes</taxon>
        <taxon>Kitasatosporales</taxon>
        <taxon>Streptomycetaceae</taxon>
        <taxon>Streptacidiphilus</taxon>
    </lineage>
</organism>
<dbReference type="EMBL" id="JBHFAB010000015">
    <property type="protein sequence ID" value="MFC1419095.1"/>
    <property type="molecule type" value="Genomic_DNA"/>
</dbReference>
<dbReference type="SMART" id="SM00347">
    <property type="entry name" value="HTH_MARR"/>
    <property type="match status" value="1"/>
</dbReference>
<dbReference type="PANTHER" id="PTHR33164">
    <property type="entry name" value="TRANSCRIPTIONAL REGULATOR, MARR FAMILY"/>
    <property type="match status" value="1"/>
</dbReference>
<dbReference type="InterPro" id="IPR000835">
    <property type="entry name" value="HTH_MarR-typ"/>
</dbReference>
<protein>
    <submittedName>
        <fullName evidence="2">MarR family winged helix-turn-helix transcriptional regulator</fullName>
    </submittedName>
</protein>
<dbReference type="Gene3D" id="1.10.10.10">
    <property type="entry name" value="Winged helix-like DNA-binding domain superfamily/Winged helix DNA-binding domain"/>
    <property type="match status" value="1"/>
</dbReference>
<comment type="caution">
    <text evidence="2">The sequence shown here is derived from an EMBL/GenBank/DDBJ whole genome shotgun (WGS) entry which is preliminary data.</text>
</comment>
<keyword evidence="3" id="KW-1185">Reference proteome</keyword>
<evidence type="ECO:0000313" key="2">
    <source>
        <dbReference type="EMBL" id="MFC1419095.1"/>
    </source>
</evidence>
<sequence length="162" mass="17053">MVNTAGGGPDPTDEEIQAFQRGTRDLIGVALHSLDAAGGEVSLPQLRMLLALGDLGRCPSSRAAKALGLSASSITRLADRLAASGHLLRGSDPHSRSVVTLELSPKGRALVDRVLAWRHDELERLLALIDPVLRQHAAQALAQLHATLGDAYADELPGPVPL</sequence>
<dbReference type="SUPFAM" id="SSF46785">
    <property type="entry name" value="Winged helix' DNA-binding domain"/>
    <property type="match status" value="1"/>
</dbReference>
<dbReference type="Proteomes" id="UP001592531">
    <property type="component" value="Unassembled WGS sequence"/>
</dbReference>
<dbReference type="Pfam" id="PF12802">
    <property type="entry name" value="MarR_2"/>
    <property type="match status" value="1"/>
</dbReference>
<evidence type="ECO:0000313" key="3">
    <source>
        <dbReference type="Proteomes" id="UP001592531"/>
    </source>
</evidence>
<dbReference type="PANTHER" id="PTHR33164:SF57">
    <property type="entry name" value="MARR-FAMILY TRANSCRIPTIONAL REGULATOR"/>
    <property type="match status" value="1"/>
</dbReference>